<sequence>MKKGLILTLILLVGMLSLFSQDSMTEAPEEQITQILTTNPLGSLFGFYNVSYERPLSSSGSIQVSALVQSLDIIIAQVSTFGGGVAYRNYLHQTAPSGFYVAPSVSVLYGSAMEDIYDTEGSVRFLLVGGVAGYQWISIGGFVVDISAGVNAIFGAPIQPITSPGFGFAVGYGW</sequence>
<proteinExistence type="predicted"/>
<evidence type="ECO:0008006" key="3">
    <source>
        <dbReference type="Google" id="ProtNLM"/>
    </source>
</evidence>
<dbReference type="EMBL" id="AZRN01000025">
    <property type="protein sequence ID" value="PNR99102.1"/>
    <property type="molecule type" value="Genomic_DNA"/>
</dbReference>
<evidence type="ECO:0000313" key="1">
    <source>
        <dbReference type="EMBL" id="PNR99102.1"/>
    </source>
</evidence>
<dbReference type="Proteomes" id="UP000236604">
    <property type="component" value="Unassembled WGS sequence"/>
</dbReference>
<accession>A0A2K1P8I6</accession>
<gene>
    <name evidence="1" type="ORF">X927_06610</name>
</gene>
<reference evidence="1 2" key="1">
    <citation type="submission" date="2013-12" db="EMBL/GenBank/DDBJ databases">
        <title>Comparative genomics of Petrotoga isolates.</title>
        <authorList>
            <person name="Nesbo C.L."/>
            <person name="Charchuk R."/>
            <person name="Chow K."/>
        </authorList>
    </citation>
    <scope>NUCLEOTIDE SEQUENCE [LARGE SCALE GENOMIC DNA]</scope>
    <source>
        <strain evidence="1 2">DSM 14811</strain>
    </source>
</reference>
<dbReference type="AlphaFoldDB" id="A0A2K1P8I6"/>
<protein>
    <recommendedName>
        <fullName evidence="3">DUF3575 domain-containing protein</fullName>
    </recommendedName>
</protein>
<keyword evidence="2" id="KW-1185">Reference proteome</keyword>
<organism evidence="1 2">
    <name type="scientific">Petrotoga mexicana DSM 14811</name>
    <dbReference type="NCBI Taxonomy" id="1122954"/>
    <lineage>
        <taxon>Bacteria</taxon>
        <taxon>Thermotogati</taxon>
        <taxon>Thermotogota</taxon>
        <taxon>Thermotogae</taxon>
        <taxon>Petrotogales</taxon>
        <taxon>Petrotogaceae</taxon>
        <taxon>Petrotoga</taxon>
    </lineage>
</organism>
<name>A0A2K1P8I6_9BACT</name>
<dbReference type="RefSeq" id="WP_103077264.1">
    <property type="nucleotide sequence ID" value="NZ_AZRN01000025.1"/>
</dbReference>
<comment type="caution">
    <text evidence="1">The sequence shown here is derived from an EMBL/GenBank/DDBJ whole genome shotgun (WGS) entry which is preliminary data.</text>
</comment>
<evidence type="ECO:0000313" key="2">
    <source>
        <dbReference type="Proteomes" id="UP000236604"/>
    </source>
</evidence>